<dbReference type="OrthoDB" id="76364at2759"/>
<name>A0A4C1VTX2_EUMVA</name>
<organism evidence="1 2">
    <name type="scientific">Eumeta variegata</name>
    <name type="common">Bagworm moth</name>
    <name type="synonym">Eumeta japonica</name>
    <dbReference type="NCBI Taxonomy" id="151549"/>
    <lineage>
        <taxon>Eukaryota</taxon>
        <taxon>Metazoa</taxon>
        <taxon>Ecdysozoa</taxon>
        <taxon>Arthropoda</taxon>
        <taxon>Hexapoda</taxon>
        <taxon>Insecta</taxon>
        <taxon>Pterygota</taxon>
        <taxon>Neoptera</taxon>
        <taxon>Endopterygota</taxon>
        <taxon>Lepidoptera</taxon>
        <taxon>Glossata</taxon>
        <taxon>Ditrysia</taxon>
        <taxon>Tineoidea</taxon>
        <taxon>Psychidae</taxon>
        <taxon>Oiketicinae</taxon>
        <taxon>Eumeta</taxon>
    </lineage>
</organism>
<evidence type="ECO:0000313" key="2">
    <source>
        <dbReference type="Proteomes" id="UP000299102"/>
    </source>
</evidence>
<comment type="caution">
    <text evidence="1">The sequence shown here is derived from an EMBL/GenBank/DDBJ whole genome shotgun (WGS) entry which is preliminary data.</text>
</comment>
<protein>
    <submittedName>
        <fullName evidence="1">Uncharacterized protein</fullName>
    </submittedName>
</protein>
<dbReference type="Proteomes" id="UP000299102">
    <property type="component" value="Unassembled WGS sequence"/>
</dbReference>
<proteinExistence type="predicted"/>
<reference evidence="1 2" key="1">
    <citation type="journal article" date="2019" name="Commun. Biol.">
        <title>The bagworm genome reveals a unique fibroin gene that provides high tensile strength.</title>
        <authorList>
            <person name="Kono N."/>
            <person name="Nakamura H."/>
            <person name="Ohtoshi R."/>
            <person name="Tomita M."/>
            <person name="Numata K."/>
            <person name="Arakawa K."/>
        </authorList>
    </citation>
    <scope>NUCLEOTIDE SEQUENCE [LARGE SCALE GENOMIC DNA]</scope>
</reference>
<accession>A0A4C1VTX2</accession>
<gene>
    <name evidence="1" type="ORF">EVAR_32991_1</name>
</gene>
<evidence type="ECO:0000313" key="1">
    <source>
        <dbReference type="EMBL" id="GBP41265.1"/>
    </source>
</evidence>
<keyword evidence="2" id="KW-1185">Reference proteome</keyword>
<dbReference type="EMBL" id="BGZK01000396">
    <property type="protein sequence ID" value="GBP41265.1"/>
    <property type="molecule type" value="Genomic_DNA"/>
</dbReference>
<sequence>MSTIAPKLVSTKVRQQRSVRHGTHLLGSGLSGRRWRLRLPVRILSVQPFPVRFAVQKLKKKTAAIVFHSDPVLNSNSGHVLYSDCGIDVNLGSALDIAFIRGKKRRVAVEIKRIADAASIRAPPAAAGATISGLFLRQGFQIDARASDRSSYLKIFIYVDRLEGRPPRRSPRTDFAQILSKTVALRECGHELKLEQLEYEREVAASAIAFCPVSESSGCSLSSPLSINPFPSIRYSIPSQEAGNALLASLGLRVSMGSGDYLLSNGSPARLPSEMRRRMSYIGINIGADVYYEMTASVSGDSRALNMK</sequence>
<dbReference type="AlphaFoldDB" id="A0A4C1VTX2"/>